<dbReference type="FunFam" id="2.40.50.140:FF:000101">
    <property type="entry name" value="Myeloid cell nuclear differentiation antigen"/>
    <property type="match status" value="1"/>
</dbReference>
<organism evidence="6 7">
    <name type="scientific">Peromyscus maniculatus bairdii</name>
    <name type="common">Prairie deer mouse</name>
    <dbReference type="NCBI Taxonomy" id="230844"/>
    <lineage>
        <taxon>Eukaryota</taxon>
        <taxon>Metazoa</taxon>
        <taxon>Chordata</taxon>
        <taxon>Craniata</taxon>
        <taxon>Vertebrata</taxon>
        <taxon>Euteleostomi</taxon>
        <taxon>Mammalia</taxon>
        <taxon>Eutheria</taxon>
        <taxon>Euarchontoglires</taxon>
        <taxon>Glires</taxon>
        <taxon>Rodentia</taxon>
        <taxon>Myomorpha</taxon>
        <taxon>Muroidea</taxon>
        <taxon>Cricetidae</taxon>
        <taxon>Neotominae</taxon>
        <taxon>Peromyscus</taxon>
    </lineage>
</organism>
<evidence type="ECO:0000256" key="3">
    <source>
        <dbReference type="ARBA" id="ARBA00023242"/>
    </source>
</evidence>
<comment type="similarity">
    <text evidence="2">Belongs to the HIN-200 family.</text>
</comment>
<accession>A0A8C8URW7</accession>
<dbReference type="Ensembl" id="ENSPEMT00000040749.1">
    <property type="protein sequence ID" value="ENSPEMP00000034359.1"/>
    <property type="gene ID" value="ENSPEMG00000009093.2"/>
</dbReference>
<feature type="region of interest" description="Disordered" evidence="4">
    <location>
        <begin position="1"/>
        <end position="51"/>
    </location>
</feature>
<dbReference type="PANTHER" id="PTHR12200:SF24">
    <property type="entry name" value="INTERFERON ACTIVATED GENE 207-RELATED"/>
    <property type="match status" value="1"/>
</dbReference>
<feature type="domain" description="HIN-200" evidence="5">
    <location>
        <begin position="38"/>
        <end position="221"/>
    </location>
</feature>
<protein>
    <recommendedName>
        <fullName evidence="5">HIN-200 domain-containing protein</fullName>
    </recommendedName>
</protein>
<dbReference type="Pfam" id="PF02760">
    <property type="entry name" value="HIN"/>
    <property type="match status" value="2"/>
</dbReference>
<dbReference type="GO" id="GO:0003690">
    <property type="term" value="F:double-stranded DNA binding"/>
    <property type="evidence" value="ECO:0007669"/>
    <property type="project" value="TreeGrafter"/>
</dbReference>
<reference evidence="6" key="2">
    <citation type="submission" date="2025-08" db="UniProtKB">
        <authorList>
            <consortium name="Ensembl"/>
        </authorList>
    </citation>
    <scope>IDENTIFICATION</scope>
</reference>
<dbReference type="FunFam" id="2.40.50.140:FF:000500">
    <property type="entry name" value="Interferon-activable protein 202"/>
    <property type="match status" value="2"/>
</dbReference>
<dbReference type="InterPro" id="IPR040205">
    <property type="entry name" value="HIN-200"/>
</dbReference>
<dbReference type="InterPro" id="IPR012340">
    <property type="entry name" value="NA-bd_OB-fold"/>
</dbReference>
<dbReference type="InterPro" id="IPR004021">
    <property type="entry name" value="HIN200/IF120x"/>
</dbReference>
<dbReference type="GO" id="GO:0035458">
    <property type="term" value="P:cellular response to interferon-beta"/>
    <property type="evidence" value="ECO:0007669"/>
    <property type="project" value="InterPro"/>
</dbReference>
<reference evidence="6" key="3">
    <citation type="submission" date="2025-09" db="UniProtKB">
        <authorList>
            <consortium name="Ensembl"/>
        </authorList>
    </citation>
    <scope>IDENTIFICATION</scope>
</reference>
<dbReference type="Gene3D" id="2.40.50.140">
    <property type="entry name" value="Nucleic acid-binding proteins"/>
    <property type="match status" value="4"/>
</dbReference>
<comment type="subcellular location">
    <subcellularLocation>
        <location evidence="1">Nucleus</location>
    </subcellularLocation>
</comment>
<dbReference type="GO" id="GO:0002218">
    <property type="term" value="P:activation of innate immune response"/>
    <property type="evidence" value="ECO:0007669"/>
    <property type="project" value="InterPro"/>
</dbReference>
<evidence type="ECO:0000256" key="4">
    <source>
        <dbReference type="SAM" id="MobiDB-lite"/>
    </source>
</evidence>
<dbReference type="Proteomes" id="UP000694547">
    <property type="component" value="Chromosome 11"/>
</dbReference>
<evidence type="ECO:0000256" key="1">
    <source>
        <dbReference type="ARBA" id="ARBA00004123"/>
    </source>
</evidence>
<keyword evidence="7" id="KW-1185">Reference proteome</keyword>
<dbReference type="GeneTree" id="ENSGT00390000013296"/>
<name>A0A8C8URW7_PERMB</name>
<evidence type="ECO:0000259" key="5">
    <source>
        <dbReference type="PROSITE" id="PS50834"/>
    </source>
</evidence>
<evidence type="ECO:0000313" key="6">
    <source>
        <dbReference type="Ensembl" id="ENSPEMP00000034359.1"/>
    </source>
</evidence>
<sequence>NTNIKKQSTIKTQVSQKKHQPPESAATSNSSATPKKGNLPKEPSKVEGHHRDPIQVMVLKVTEPFTYDLIDGKRMFHATVATETEFFRVKVFETALKNKFIPQKIIAISDYFGANGFLEIYGASCVSDANVNQTMVISNTLRRRANGTPKIKDLFSQIKGTYVNGEFVVTKVNDTGKMEVVVYGRLTSINCEPGNKLRLVCFELTSREDTWQLKSVRHSYMWGNVPKEPSKVKGHHRVAKEVMVLKVTEPFTYDLIDDKRMFHATVAPETEFFRVKVFDTIIAISDYFGVSGFLEIYGASCVSYANVNQTMVISNTLRKRDNGTPKIKDLFSQIRGTYVNGEFVVTKKNERNDFIYYEIEDDTGKMEVVVYGRQTRIKCEPGNKVQLIYFQLTSNEDTQKLESVRQSYMHVCALGNTILPKNHVLF</sequence>
<dbReference type="PROSITE" id="PS50834">
    <property type="entry name" value="HIN_200"/>
    <property type="match status" value="2"/>
</dbReference>
<keyword evidence="3" id="KW-0539">Nucleus</keyword>
<evidence type="ECO:0000256" key="2">
    <source>
        <dbReference type="ARBA" id="ARBA00008647"/>
    </source>
</evidence>
<reference evidence="6 7" key="1">
    <citation type="submission" date="2018-10" db="EMBL/GenBank/DDBJ databases">
        <title>Improved assembly of the deer mouse Peromyscus maniculatus genome.</title>
        <authorList>
            <person name="Lassance J.-M."/>
            <person name="Hoekstra H.E."/>
        </authorList>
    </citation>
    <scope>NUCLEOTIDE SEQUENCE [LARGE SCALE GENOMIC DNA]</scope>
</reference>
<dbReference type="AlphaFoldDB" id="A0A8C8URW7"/>
<feature type="compositionally biased region" description="Polar residues" evidence="4">
    <location>
        <begin position="1"/>
        <end position="15"/>
    </location>
</feature>
<dbReference type="GO" id="GO:0005829">
    <property type="term" value="C:cytosol"/>
    <property type="evidence" value="ECO:0007669"/>
    <property type="project" value="TreeGrafter"/>
</dbReference>
<feature type="domain" description="HIN-200" evidence="5">
    <location>
        <begin position="224"/>
        <end position="412"/>
    </location>
</feature>
<dbReference type="SUPFAM" id="SSF159141">
    <property type="entry name" value="HIN-2000 domain-like"/>
    <property type="match status" value="4"/>
</dbReference>
<proteinExistence type="inferred from homology"/>
<dbReference type="GO" id="GO:0005654">
    <property type="term" value="C:nucleoplasm"/>
    <property type="evidence" value="ECO:0007669"/>
    <property type="project" value="TreeGrafter"/>
</dbReference>
<dbReference type="PANTHER" id="PTHR12200">
    <property type="entry name" value="INTERFERON-INDUCIBLE PROTEIN AIM2 FAMILY MEMBER"/>
    <property type="match status" value="1"/>
</dbReference>
<evidence type="ECO:0000313" key="7">
    <source>
        <dbReference type="Proteomes" id="UP000694547"/>
    </source>
</evidence>
<feature type="compositionally biased region" description="Basic and acidic residues" evidence="4">
    <location>
        <begin position="42"/>
        <end position="51"/>
    </location>
</feature>